<protein>
    <submittedName>
        <fullName evidence="1">1437_t:CDS:1</fullName>
    </submittedName>
</protein>
<keyword evidence="2" id="KW-1185">Reference proteome</keyword>
<comment type="caution">
    <text evidence="1">The sequence shown here is derived from an EMBL/GenBank/DDBJ whole genome shotgun (WGS) entry which is preliminary data.</text>
</comment>
<dbReference type="Proteomes" id="UP000789375">
    <property type="component" value="Unassembled WGS sequence"/>
</dbReference>
<evidence type="ECO:0000313" key="1">
    <source>
        <dbReference type="EMBL" id="CAG8509221.1"/>
    </source>
</evidence>
<feature type="non-terminal residue" evidence="1">
    <location>
        <position position="208"/>
    </location>
</feature>
<name>A0A9N8ZUV6_FUNMO</name>
<organism evidence="1 2">
    <name type="scientific">Funneliformis mosseae</name>
    <name type="common">Endomycorrhizal fungus</name>
    <name type="synonym">Glomus mosseae</name>
    <dbReference type="NCBI Taxonomy" id="27381"/>
    <lineage>
        <taxon>Eukaryota</taxon>
        <taxon>Fungi</taxon>
        <taxon>Fungi incertae sedis</taxon>
        <taxon>Mucoromycota</taxon>
        <taxon>Glomeromycotina</taxon>
        <taxon>Glomeromycetes</taxon>
        <taxon>Glomerales</taxon>
        <taxon>Glomeraceae</taxon>
        <taxon>Funneliformis</taxon>
    </lineage>
</organism>
<accession>A0A9N8ZUV6</accession>
<gene>
    <name evidence="1" type="ORF">FMOSSE_LOCUS4447</name>
</gene>
<dbReference type="EMBL" id="CAJVPP010000748">
    <property type="protein sequence ID" value="CAG8509221.1"/>
    <property type="molecule type" value="Genomic_DNA"/>
</dbReference>
<reference evidence="1" key="1">
    <citation type="submission" date="2021-06" db="EMBL/GenBank/DDBJ databases">
        <authorList>
            <person name="Kallberg Y."/>
            <person name="Tangrot J."/>
            <person name="Rosling A."/>
        </authorList>
    </citation>
    <scope>NUCLEOTIDE SEQUENCE</scope>
    <source>
        <strain evidence="1">87-6 pot B 2015</strain>
    </source>
</reference>
<dbReference type="AlphaFoldDB" id="A0A9N8ZUV6"/>
<sequence length="208" mass="24047">VKLLAHFRTVSRLGVELLVRCSLRMLYPSVAYFGTVSWLGVKLLTWKLNKNKSNFFECLENLKKIRNDKTLQLVQIKSEETIQLVEIKNFKKCLLDFDYDSDSSIDEAENLEDETFDLNKFTFDGGETVSKSTLNRKIDLRVLTTKGDIELSHSEFTRKVTPVKIIKDRSKCLRTNKCILDTYLLRNLSEEAVENSTFYGIQSASLER</sequence>
<evidence type="ECO:0000313" key="2">
    <source>
        <dbReference type="Proteomes" id="UP000789375"/>
    </source>
</evidence>
<proteinExistence type="predicted"/>